<feature type="domain" description="HTH tetR-type" evidence="6">
    <location>
        <begin position="9"/>
        <end position="69"/>
    </location>
</feature>
<dbReference type="Proteomes" id="UP000526625">
    <property type="component" value="Unassembled WGS sequence"/>
</dbReference>
<dbReference type="PANTHER" id="PTHR30055">
    <property type="entry name" value="HTH-TYPE TRANSCRIPTIONAL REGULATOR RUTR"/>
    <property type="match status" value="1"/>
</dbReference>
<dbReference type="PRINTS" id="PR00455">
    <property type="entry name" value="HTHTETR"/>
</dbReference>
<dbReference type="Pfam" id="PF08361">
    <property type="entry name" value="TetR_C_2"/>
    <property type="match status" value="1"/>
</dbReference>
<dbReference type="InterPro" id="IPR050109">
    <property type="entry name" value="HTH-type_TetR-like_transc_reg"/>
</dbReference>
<reference evidence="7 10" key="2">
    <citation type="submission" date="2020-08" db="EMBL/GenBank/DDBJ databases">
        <title>Genomic Encyclopedia of Type Strains, Phase IV (KMG-V): Genome sequencing to study the core and pangenomes of soil and plant-associated prokaryotes.</title>
        <authorList>
            <person name="Whitman W."/>
        </authorList>
    </citation>
    <scope>NUCLEOTIDE SEQUENCE [LARGE SCALE GENOMIC DNA]</scope>
    <source>
        <strain evidence="7 10">SEMIA 4059</strain>
    </source>
</reference>
<dbReference type="SUPFAM" id="SSF48498">
    <property type="entry name" value="Tetracyclin repressor-like, C-terminal domain"/>
    <property type="match status" value="1"/>
</dbReference>
<evidence type="ECO:0000256" key="4">
    <source>
        <dbReference type="ARBA" id="ARBA00023163"/>
    </source>
</evidence>
<gene>
    <name evidence="7" type="ORF">GGD45_003519</name>
    <name evidence="8" type="ORF">GXW80_07065</name>
</gene>
<dbReference type="InterPro" id="IPR009057">
    <property type="entry name" value="Homeodomain-like_sf"/>
</dbReference>
<evidence type="ECO:0000256" key="5">
    <source>
        <dbReference type="PROSITE-ProRule" id="PRU00335"/>
    </source>
</evidence>
<evidence type="ECO:0000256" key="3">
    <source>
        <dbReference type="ARBA" id="ARBA00023125"/>
    </source>
</evidence>
<sequence>MRRTKEEAAETRNEILQSAKALFLDKGYENVSLEEIAVAAGVTRGAVHWHFKNKQGLMFAIRDEAQQPFKDLAERMSKELPPNPLDLIADTIAAIFDDIHSDPRKRSMLKVMMHLDMAFCDGTTSRASSFRHDMHENFERIFTLMDEKTKLPAPWTPDTASSALTAVIGGLITEWTLDRGSFELVPCGQMFIKMVLKTWFPLAQTQELAIAAMIPEKA</sequence>
<dbReference type="InterPro" id="IPR036271">
    <property type="entry name" value="Tet_transcr_reg_TetR-rel_C_sf"/>
</dbReference>
<organism evidence="8 9">
    <name type="scientific">Rhizobium tropici</name>
    <dbReference type="NCBI Taxonomy" id="398"/>
    <lineage>
        <taxon>Bacteria</taxon>
        <taxon>Pseudomonadati</taxon>
        <taxon>Pseudomonadota</taxon>
        <taxon>Alphaproteobacteria</taxon>
        <taxon>Hyphomicrobiales</taxon>
        <taxon>Rhizobiaceae</taxon>
        <taxon>Rhizobium/Agrobacterium group</taxon>
        <taxon>Rhizobium</taxon>
    </lineage>
</organism>
<dbReference type="SUPFAM" id="SSF46689">
    <property type="entry name" value="Homeodomain-like"/>
    <property type="match status" value="1"/>
</dbReference>
<dbReference type="Proteomes" id="UP000471190">
    <property type="component" value="Unassembled WGS sequence"/>
</dbReference>
<dbReference type="AlphaFoldDB" id="A0A6P1C3C7"/>
<keyword evidence="2" id="KW-0805">Transcription regulation</keyword>
<accession>A0A6P1C3C7</accession>
<evidence type="ECO:0000313" key="10">
    <source>
        <dbReference type="Proteomes" id="UP000526625"/>
    </source>
</evidence>
<evidence type="ECO:0000313" key="7">
    <source>
        <dbReference type="EMBL" id="MBB6493093.1"/>
    </source>
</evidence>
<protein>
    <submittedName>
        <fullName evidence="8">TetR family transcriptional regulator</fullName>
    </submittedName>
    <submittedName>
        <fullName evidence="7">TetR/AcrR family acrAB operon transcriptional repressor</fullName>
    </submittedName>
</protein>
<evidence type="ECO:0000256" key="1">
    <source>
        <dbReference type="ARBA" id="ARBA00022491"/>
    </source>
</evidence>
<dbReference type="InterPro" id="IPR001647">
    <property type="entry name" value="HTH_TetR"/>
</dbReference>
<proteinExistence type="predicted"/>
<comment type="caution">
    <text evidence="8">The sequence shown here is derived from an EMBL/GenBank/DDBJ whole genome shotgun (WGS) entry which is preliminary data.</text>
</comment>
<dbReference type="PROSITE" id="PS50977">
    <property type="entry name" value="HTH_TETR_2"/>
    <property type="match status" value="1"/>
</dbReference>
<evidence type="ECO:0000313" key="8">
    <source>
        <dbReference type="EMBL" id="NEV10752.1"/>
    </source>
</evidence>
<dbReference type="InterPro" id="IPR023772">
    <property type="entry name" value="DNA-bd_HTH_TetR-type_CS"/>
</dbReference>
<dbReference type="EMBL" id="JAADZA010000005">
    <property type="protein sequence ID" value="NEV10752.1"/>
    <property type="molecule type" value="Genomic_DNA"/>
</dbReference>
<dbReference type="GO" id="GO:0003700">
    <property type="term" value="F:DNA-binding transcription factor activity"/>
    <property type="evidence" value="ECO:0007669"/>
    <property type="project" value="TreeGrafter"/>
</dbReference>
<dbReference type="GO" id="GO:0000976">
    <property type="term" value="F:transcription cis-regulatory region binding"/>
    <property type="evidence" value="ECO:0007669"/>
    <property type="project" value="TreeGrafter"/>
</dbReference>
<dbReference type="RefSeq" id="WP_015342718.1">
    <property type="nucleotide sequence ID" value="NZ_JAADZA010000005.1"/>
</dbReference>
<feature type="DNA-binding region" description="H-T-H motif" evidence="5">
    <location>
        <begin position="32"/>
        <end position="51"/>
    </location>
</feature>
<dbReference type="EMBL" id="JACHBF010000009">
    <property type="protein sequence ID" value="MBB6493093.1"/>
    <property type="molecule type" value="Genomic_DNA"/>
</dbReference>
<dbReference type="Pfam" id="PF00440">
    <property type="entry name" value="TetR_N"/>
    <property type="match status" value="1"/>
</dbReference>
<dbReference type="Gene3D" id="1.10.357.10">
    <property type="entry name" value="Tetracycline Repressor, domain 2"/>
    <property type="match status" value="1"/>
</dbReference>
<evidence type="ECO:0000259" key="6">
    <source>
        <dbReference type="PROSITE" id="PS50977"/>
    </source>
</evidence>
<dbReference type="PANTHER" id="PTHR30055:SF240">
    <property type="entry name" value="HTH-TYPE TRANSCRIPTIONAL REGULATOR ACRR"/>
    <property type="match status" value="1"/>
</dbReference>
<dbReference type="PROSITE" id="PS01081">
    <property type="entry name" value="HTH_TETR_1"/>
    <property type="match status" value="1"/>
</dbReference>
<name>A0A6P1C3C7_RHITR</name>
<dbReference type="InterPro" id="IPR013572">
    <property type="entry name" value="Tscrpt_reg_MAATS_C"/>
</dbReference>
<reference evidence="8 9" key="1">
    <citation type="submission" date="2020-02" db="EMBL/GenBank/DDBJ databases">
        <title>Draft genome sequence of Rhizobium tropici.</title>
        <authorList>
            <person name="Khayi S."/>
            <person name="Jemo M."/>
        </authorList>
    </citation>
    <scope>NUCLEOTIDE SEQUENCE [LARGE SCALE GENOMIC DNA]</scope>
    <source>
        <strain evidence="8 9">A12</strain>
    </source>
</reference>
<keyword evidence="10" id="KW-1185">Reference proteome</keyword>
<keyword evidence="3 5" id="KW-0238">DNA-binding</keyword>
<evidence type="ECO:0000313" key="9">
    <source>
        <dbReference type="Proteomes" id="UP000471190"/>
    </source>
</evidence>
<evidence type="ECO:0000256" key="2">
    <source>
        <dbReference type="ARBA" id="ARBA00023015"/>
    </source>
</evidence>
<keyword evidence="1" id="KW-0678">Repressor</keyword>
<keyword evidence="4" id="KW-0804">Transcription</keyword>